<accession>A6JS00</accession>
<name>A6JS00_RAT</name>
<evidence type="ECO:0000313" key="2">
    <source>
        <dbReference type="Proteomes" id="UP000234681"/>
    </source>
</evidence>
<organism evidence="1 2">
    <name type="scientific">Rattus norvegicus</name>
    <name type="common">Rat</name>
    <dbReference type="NCBI Taxonomy" id="10116"/>
    <lineage>
        <taxon>Eukaryota</taxon>
        <taxon>Metazoa</taxon>
        <taxon>Chordata</taxon>
        <taxon>Craniata</taxon>
        <taxon>Vertebrata</taxon>
        <taxon>Euteleostomi</taxon>
        <taxon>Mammalia</taxon>
        <taxon>Eutheria</taxon>
        <taxon>Euarchontoglires</taxon>
        <taxon>Glires</taxon>
        <taxon>Rodentia</taxon>
        <taxon>Myomorpha</taxon>
        <taxon>Muroidea</taxon>
        <taxon>Muridae</taxon>
        <taxon>Murinae</taxon>
        <taxon>Rattus</taxon>
    </lineage>
</organism>
<dbReference type="EMBL" id="CH473999">
    <property type="protein sequence ID" value="EDL78107.1"/>
    <property type="molecule type" value="Genomic_DNA"/>
</dbReference>
<dbReference type="AlphaFoldDB" id="A6JS00"/>
<proteinExistence type="predicted"/>
<protein>
    <submittedName>
        <fullName evidence="1">RCG36760</fullName>
    </submittedName>
</protein>
<evidence type="ECO:0000313" key="1">
    <source>
        <dbReference type="EMBL" id="EDL78107.1"/>
    </source>
</evidence>
<sequence length="75" mass="8475">MVAELKSEPTMILLKTLMTMQCPGPYERPQAGQGYNSIGRGPGIERTRRVTIVDMMTLEDVMMRMVLSLIDLEET</sequence>
<reference evidence="1 2" key="1">
    <citation type="submission" date="2005-09" db="EMBL/GenBank/DDBJ databases">
        <authorList>
            <person name="Mural R.J."/>
            <person name="Li P.W."/>
            <person name="Adams M.D."/>
            <person name="Amanatides P.G."/>
            <person name="Baden-Tillson H."/>
            <person name="Barnstead M."/>
            <person name="Chin S.H."/>
            <person name="Dew I."/>
            <person name="Evans C.A."/>
            <person name="Ferriera S."/>
            <person name="Flanigan M."/>
            <person name="Fosler C."/>
            <person name="Glodek A."/>
            <person name="Gu Z."/>
            <person name="Holt R.A."/>
            <person name="Jennings D."/>
            <person name="Kraft C.L."/>
            <person name="Lu F."/>
            <person name="Nguyen T."/>
            <person name="Nusskern D.R."/>
            <person name="Pfannkoch C.M."/>
            <person name="Sitter C."/>
            <person name="Sutton G.G."/>
            <person name="Venter J.C."/>
            <person name="Wang Z."/>
            <person name="Woodage T."/>
            <person name="Zheng X.H."/>
            <person name="Zhong F."/>
        </authorList>
    </citation>
    <scope>NUCLEOTIDE SEQUENCE [LARGE SCALE GENOMIC DNA]</scope>
    <source>
        <strain>BN</strain>
        <strain evidence="2">Sprague-Dawley</strain>
    </source>
</reference>
<dbReference type="Proteomes" id="UP000234681">
    <property type="component" value="Chromosome 11"/>
</dbReference>
<gene>
    <name evidence="1" type="ORF">rCG_36760</name>
</gene>